<evidence type="ECO:0000256" key="1">
    <source>
        <dbReference type="SAM" id="MobiDB-lite"/>
    </source>
</evidence>
<name>A0ABW2G826_9ACTN</name>
<dbReference type="Gene3D" id="3.30.750.24">
    <property type="entry name" value="STAS domain"/>
    <property type="match status" value="1"/>
</dbReference>
<gene>
    <name evidence="3" type="ORF">ACFQLX_01460</name>
</gene>
<keyword evidence="4" id="KW-1185">Reference proteome</keyword>
<dbReference type="Pfam" id="PF01740">
    <property type="entry name" value="STAS"/>
    <property type="match status" value="1"/>
</dbReference>
<dbReference type="RefSeq" id="WP_386410844.1">
    <property type="nucleotide sequence ID" value="NZ_JBHSZO010000002.1"/>
</dbReference>
<evidence type="ECO:0000313" key="3">
    <source>
        <dbReference type="EMBL" id="MFC7216845.1"/>
    </source>
</evidence>
<dbReference type="CDD" id="cd07043">
    <property type="entry name" value="STAS_anti-anti-sigma_factors"/>
    <property type="match status" value="1"/>
</dbReference>
<dbReference type="InterPro" id="IPR002645">
    <property type="entry name" value="STAS_dom"/>
</dbReference>
<feature type="compositionally biased region" description="Pro residues" evidence="1">
    <location>
        <begin position="118"/>
        <end position="128"/>
    </location>
</feature>
<reference evidence="4" key="1">
    <citation type="journal article" date="2019" name="Int. J. Syst. Evol. Microbiol.">
        <title>The Global Catalogue of Microorganisms (GCM) 10K type strain sequencing project: providing services to taxonomists for standard genome sequencing and annotation.</title>
        <authorList>
            <consortium name="The Broad Institute Genomics Platform"/>
            <consortium name="The Broad Institute Genome Sequencing Center for Infectious Disease"/>
            <person name="Wu L."/>
            <person name="Ma J."/>
        </authorList>
    </citation>
    <scope>NUCLEOTIDE SEQUENCE [LARGE SCALE GENOMIC DNA]</scope>
    <source>
        <strain evidence="4">CGMCC 1.13681</strain>
    </source>
</reference>
<evidence type="ECO:0000259" key="2">
    <source>
        <dbReference type="PROSITE" id="PS50801"/>
    </source>
</evidence>
<sequence>MPLPQLKVYRHDRHHRTLVTLAGAIDLTSSPLVRESLARCLHCGIRSIEVDLTPVTFCDCCGLNAFIEAWQHATAAGGVLQLHYPPPMLERLIAIGGSGFLLGPPGLRRLRPRLPEEVPAPGPSPVPAAPEGVR</sequence>
<feature type="region of interest" description="Disordered" evidence="1">
    <location>
        <begin position="112"/>
        <end position="134"/>
    </location>
</feature>
<accession>A0ABW2G826</accession>
<dbReference type="InterPro" id="IPR036513">
    <property type="entry name" value="STAS_dom_sf"/>
</dbReference>
<evidence type="ECO:0000313" key="4">
    <source>
        <dbReference type="Proteomes" id="UP001596413"/>
    </source>
</evidence>
<feature type="domain" description="STAS" evidence="2">
    <location>
        <begin position="18"/>
        <end position="97"/>
    </location>
</feature>
<comment type="caution">
    <text evidence="3">The sequence shown here is derived from an EMBL/GenBank/DDBJ whole genome shotgun (WGS) entry which is preliminary data.</text>
</comment>
<dbReference type="EMBL" id="JBHSZO010000002">
    <property type="protein sequence ID" value="MFC7216845.1"/>
    <property type="molecule type" value="Genomic_DNA"/>
</dbReference>
<dbReference type="PROSITE" id="PS50801">
    <property type="entry name" value="STAS"/>
    <property type="match status" value="1"/>
</dbReference>
<organism evidence="3 4">
    <name type="scientific">Streptomyces polyrhachis</name>
    <dbReference type="NCBI Taxonomy" id="1282885"/>
    <lineage>
        <taxon>Bacteria</taxon>
        <taxon>Bacillati</taxon>
        <taxon>Actinomycetota</taxon>
        <taxon>Actinomycetes</taxon>
        <taxon>Kitasatosporales</taxon>
        <taxon>Streptomycetaceae</taxon>
        <taxon>Streptomyces</taxon>
    </lineage>
</organism>
<protein>
    <submittedName>
        <fullName evidence="3">STAS domain-containing protein</fullName>
    </submittedName>
</protein>
<proteinExistence type="predicted"/>
<dbReference type="Proteomes" id="UP001596413">
    <property type="component" value="Unassembled WGS sequence"/>
</dbReference>
<dbReference type="SUPFAM" id="SSF52091">
    <property type="entry name" value="SpoIIaa-like"/>
    <property type="match status" value="1"/>
</dbReference>